<evidence type="ECO:0000256" key="1">
    <source>
        <dbReference type="SAM" id="Phobius"/>
    </source>
</evidence>
<dbReference type="EMBL" id="JAIWYP010000013">
    <property type="protein sequence ID" value="KAH3717022.1"/>
    <property type="molecule type" value="Genomic_DNA"/>
</dbReference>
<reference evidence="2" key="2">
    <citation type="submission" date="2020-11" db="EMBL/GenBank/DDBJ databases">
        <authorList>
            <person name="McCartney M.A."/>
            <person name="Auch B."/>
            <person name="Kono T."/>
            <person name="Mallez S."/>
            <person name="Becker A."/>
            <person name="Gohl D.M."/>
            <person name="Silverstein K.A.T."/>
            <person name="Koren S."/>
            <person name="Bechman K.B."/>
            <person name="Herman A."/>
            <person name="Abrahante J.E."/>
            <person name="Garbe J."/>
        </authorList>
    </citation>
    <scope>NUCLEOTIDE SEQUENCE</scope>
    <source>
        <strain evidence="2">Duluth1</strain>
        <tissue evidence="2">Whole animal</tissue>
    </source>
</reference>
<keyword evidence="1" id="KW-1133">Transmembrane helix</keyword>
<keyword evidence="1" id="KW-0812">Transmembrane</keyword>
<keyword evidence="1" id="KW-0472">Membrane</keyword>
<evidence type="ECO:0000313" key="3">
    <source>
        <dbReference type="Proteomes" id="UP000828390"/>
    </source>
</evidence>
<name>A0A9D4C4K6_DREPO</name>
<protein>
    <submittedName>
        <fullName evidence="2">Uncharacterized protein</fullName>
    </submittedName>
</protein>
<feature type="transmembrane region" description="Helical" evidence="1">
    <location>
        <begin position="75"/>
        <end position="97"/>
    </location>
</feature>
<sequence>MRVEFENGSGQLKNMAAGGGGSFPYLAIENWAVLFLTISISSKLLGGDTISLFPRASNSASAASNSFLAHSSNNFACKSAFALYCPLIFWYLVLHFLQLELIPLALGKFCRVIQEEVKPIVHAGQYYSPA</sequence>
<proteinExistence type="predicted"/>
<reference evidence="2" key="1">
    <citation type="journal article" date="2019" name="bioRxiv">
        <title>The Genome of the Zebra Mussel, Dreissena polymorpha: A Resource for Invasive Species Research.</title>
        <authorList>
            <person name="McCartney M.A."/>
            <person name="Auch B."/>
            <person name="Kono T."/>
            <person name="Mallez S."/>
            <person name="Zhang Y."/>
            <person name="Obille A."/>
            <person name="Becker A."/>
            <person name="Abrahante J.E."/>
            <person name="Garbe J."/>
            <person name="Badalamenti J.P."/>
            <person name="Herman A."/>
            <person name="Mangelson H."/>
            <person name="Liachko I."/>
            <person name="Sullivan S."/>
            <person name="Sone E.D."/>
            <person name="Koren S."/>
            <person name="Silverstein K.A.T."/>
            <person name="Beckman K.B."/>
            <person name="Gohl D.M."/>
        </authorList>
    </citation>
    <scope>NUCLEOTIDE SEQUENCE</scope>
    <source>
        <strain evidence="2">Duluth1</strain>
        <tissue evidence="2">Whole animal</tissue>
    </source>
</reference>
<comment type="caution">
    <text evidence="2">The sequence shown here is derived from an EMBL/GenBank/DDBJ whole genome shotgun (WGS) entry which is preliminary data.</text>
</comment>
<keyword evidence="3" id="KW-1185">Reference proteome</keyword>
<evidence type="ECO:0000313" key="2">
    <source>
        <dbReference type="EMBL" id="KAH3717022.1"/>
    </source>
</evidence>
<gene>
    <name evidence="2" type="ORF">DPMN_059761</name>
</gene>
<dbReference type="AlphaFoldDB" id="A0A9D4C4K6"/>
<organism evidence="2 3">
    <name type="scientific">Dreissena polymorpha</name>
    <name type="common">Zebra mussel</name>
    <name type="synonym">Mytilus polymorpha</name>
    <dbReference type="NCBI Taxonomy" id="45954"/>
    <lineage>
        <taxon>Eukaryota</taxon>
        <taxon>Metazoa</taxon>
        <taxon>Spiralia</taxon>
        <taxon>Lophotrochozoa</taxon>
        <taxon>Mollusca</taxon>
        <taxon>Bivalvia</taxon>
        <taxon>Autobranchia</taxon>
        <taxon>Heteroconchia</taxon>
        <taxon>Euheterodonta</taxon>
        <taxon>Imparidentia</taxon>
        <taxon>Neoheterodontei</taxon>
        <taxon>Myida</taxon>
        <taxon>Dreissenoidea</taxon>
        <taxon>Dreissenidae</taxon>
        <taxon>Dreissena</taxon>
    </lineage>
</organism>
<accession>A0A9D4C4K6</accession>
<dbReference type="Proteomes" id="UP000828390">
    <property type="component" value="Unassembled WGS sequence"/>
</dbReference>